<evidence type="ECO:0000256" key="3">
    <source>
        <dbReference type="ARBA" id="ARBA00022692"/>
    </source>
</evidence>
<dbReference type="EMBL" id="GIIL01000278">
    <property type="protein sequence ID" value="NOV44004.1"/>
    <property type="molecule type" value="Transcribed_RNA"/>
</dbReference>
<comment type="subcellular location">
    <subcellularLocation>
        <location evidence="1">Membrane</location>
        <topology evidence="1">Multi-pass membrane protein</topology>
    </subcellularLocation>
</comment>
<feature type="transmembrane region" description="Helical" evidence="6">
    <location>
        <begin position="157"/>
        <end position="176"/>
    </location>
</feature>
<dbReference type="PANTHER" id="PTHR11266:SF80">
    <property type="entry name" value="PEROXISOMAL MEMBRANE PROTEIN 2"/>
    <property type="match status" value="1"/>
</dbReference>
<evidence type="ECO:0000256" key="2">
    <source>
        <dbReference type="ARBA" id="ARBA00006824"/>
    </source>
</evidence>
<reference evidence="7" key="1">
    <citation type="submission" date="2020-03" db="EMBL/GenBank/DDBJ databases">
        <title>Transcriptomic Profiling of the Digestive Tract of the Rat Flea, Xenopsylla cheopis, Following Blood Feeding and Infection with Yersinia pestis.</title>
        <authorList>
            <person name="Bland D.M."/>
            <person name="Martens C.A."/>
            <person name="Virtaneva K."/>
            <person name="Kanakabandi K."/>
            <person name="Long D."/>
            <person name="Rosenke R."/>
            <person name="Saturday G.A."/>
            <person name="Hoyt F.H."/>
            <person name="Bruno D.P."/>
            <person name="Ribeiro J.M.C."/>
            <person name="Hinnebusch J."/>
        </authorList>
    </citation>
    <scope>NUCLEOTIDE SEQUENCE</scope>
</reference>
<dbReference type="Pfam" id="PF04117">
    <property type="entry name" value="Mpv17_PMP22"/>
    <property type="match status" value="1"/>
</dbReference>
<dbReference type="GO" id="GO:0005778">
    <property type="term" value="C:peroxisomal membrane"/>
    <property type="evidence" value="ECO:0007669"/>
    <property type="project" value="TreeGrafter"/>
</dbReference>
<evidence type="ECO:0000313" key="7">
    <source>
        <dbReference type="EMBL" id="NOV44004.1"/>
    </source>
</evidence>
<keyword evidence="3 6" id="KW-0812">Transmembrane</keyword>
<sequence length="193" mass="22186">MSLSKPIYNFLGWYFEQLFNYPLATKSLSSCVIASSGNLASQLVAGNKNVSLESIGAFGLFGLLFGGPVPHYFYKTLEELMPANGSNGRIITKFLIERLLYTPFYQVLSLYTLARFEGKSHSLAYNQLMHLFWPVLQANWRYLSLLVFINIKFVPPMLRVLVVNLIGFFWAMYLANKRRQQNESKKTYGKKRN</sequence>
<dbReference type="PANTHER" id="PTHR11266">
    <property type="entry name" value="PEROXISOMAL MEMBRANE PROTEIN 2, PXMP2 MPV17"/>
    <property type="match status" value="1"/>
</dbReference>
<organism evidence="7">
    <name type="scientific">Xenopsylla cheopis</name>
    <name type="common">Oriental rat flea</name>
    <name type="synonym">Pulex cheopis</name>
    <dbReference type="NCBI Taxonomy" id="163159"/>
    <lineage>
        <taxon>Eukaryota</taxon>
        <taxon>Metazoa</taxon>
        <taxon>Ecdysozoa</taxon>
        <taxon>Arthropoda</taxon>
        <taxon>Hexapoda</taxon>
        <taxon>Insecta</taxon>
        <taxon>Pterygota</taxon>
        <taxon>Neoptera</taxon>
        <taxon>Endopterygota</taxon>
        <taxon>Siphonaptera</taxon>
        <taxon>Pulicidae</taxon>
        <taxon>Xenopsyllinae</taxon>
        <taxon>Xenopsylla</taxon>
    </lineage>
</organism>
<dbReference type="AlphaFoldDB" id="A0A6M2DDT3"/>
<protein>
    <submittedName>
        <fullName evidence="7">Putative conserved plasma membrane protein</fullName>
    </submittedName>
</protein>
<proteinExistence type="inferred from homology"/>
<evidence type="ECO:0000256" key="5">
    <source>
        <dbReference type="ARBA" id="ARBA00023136"/>
    </source>
</evidence>
<comment type="caution">
    <text evidence="6">Lacks conserved residue(s) required for the propagation of feature annotation.</text>
</comment>
<evidence type="ECO:0000256" key="1">
    <source>
        <dbReference type="ARBA" id="ARBA00004141"/>
    </source>
</evidence>
<name>A0A6M2DDT3_XENCH</name>
<evidence type="ECO:0000256" key="6">
    <source>
        <dbReference type="RuleBase" id="RU363053"/>
    </source>
</evidence>
<accession>A0A6M2DDT3</accession>
<keyword evidence="4 6" id="KW-1133">Transmembrane helix</keyword>
<dbReference type="InterPro" id="IPR007248">
    <property type="entry name" value="Mpv17_PMP22"/>
</dbReference>
<comment type="similarity">
    <text evidence="2 6">Belongs to the peroxisomal membrane protein PXMP2/4 family.</text>
</comment>
<evidence type="ECO:0000256" key="4">
    <source>
        <dbReference type="ARBA" id="ARBA00022989"/>
    </source>
</evidence>
<keyword evidence="5 6" id="KW-0472">Membrane</keyword>